<dbReference type="Proteomes" id="UP000777784">
    <property type="component" value="Unassembled WGS sequence"/>
</dbReference>
<sequence length="222" mass="24728">MRKSEHAISIAKAASNLIPFVGGPISSLIGDYLLTTTQKAIDQTLEYLKERVESLEERLDSDVVDKDEFVELFKSCYLIIVRTHQEAKLRGAANLLANMFLKSGDGEKMDYTEIDHFVRCLESLSIGSVKILGQANKLAKMSNRQAATTTPTRITFEELNKEVLPMAPSLLMGLIGELNAFNLLHIPGAPAIREPGYQNYSIEIPPLGRRFVEYVLGEVDQK</sequence>
<comment type="caution">
    <text evidence="1">The sequence shown here is derived from an EMBL/GenBank/DDBJ whole genome shotgun (WGS) entry which is preliminary data.</text>
</comment>
<reference evidence="1" key="1">
    <citation type="submission" date="2021-05" db="EMBL/GenBank/DDBJ databases">
        <title>Energy efficiency and biological interactions define the core microbiome of deep oligotrophic groundwater.</title>
        <authorList>
            <person name="Mehrshad M."/>
            <person name="Lopez-Fernandez M."/>
            <person name="Bell E."/>
            <person name="Bernier-Latmani R."/>
            <person name="Bertilsson S."/>
            <person name="Dopson M."/>
        </authorList>
    </citation>
    <scope>NUCLEOTIDE SEQUENCE</scope>
    <source>
        <strain evidence="1">Modern_marine.mb.64</strain>
    </source>
</reference>
<proteinExistence type="predicted"/>
<accession>A0A948RYU4</accession>
<dbReference type="EMBL" id="JAHJDP010000071">
    <property type="protein sequence ID" value="MBU2691647.1"/>
    <property type="molecule type" value="Genomic_DNA"/>
</dbReference>
<name>A0A948RYU4_UNCEI</name>
<evidence type="ECO:0000313" key="1">
    <source>
        <dbReference type="EMBL" id="MBU2691647.1"/>
    </source>
</evidence>
<protein>
    <submittedName>
        <fullName evidence="1">Uncharacterized protein</fullName>
    </submittedName>
</protein>
<organism evidence="1 2">
    <name type="scientific">Eiseniibacteriota bacterium</name>
    <dbReference type="NCBI Taxonomy" id="2212470"/>
    <lineage>
        <taxon>Bacteria</taxon>
        <taxon>Candidatus Eiseniibacteriota</taxon>
    </lineage>
</organism>
<evidence type="ECO:0000313" key="2">
    <source>
        <dbReference type="Proteomes" id="UP000777784"/>
    </source>
</evidence>
<gene>
    <name evidence="1" type="ORF">KJ970_12040</name>
</gene>
<dbReference type="AlphaFoldDB" id="A0A948RYU4"/>